<dbReference type="Gene3D" id="3.40.720.10">
    <property type="entry name" value="Alkaline Phosphatase, subunit A"/>
    <property type="match status" value="1"/>
</dbReference>
<keyword evidence="5" id="KW-0378">Hydrolase</keyword>
<dbReference type="PANTHER" id="PTHR45953:SF1">
    <property type="entry name" value="IDURONATE 2-SULFATASE"/>
    <property type="match status" value="1"/>
</dbReference>
<dbReference type="InterPro" id="IPR000917">
    <property type="entry name" value="Sulfatase_N"/>
</dbReference>
<dbReference type="AlphaFoldDB" id="A0AAV8VA77"/>
<dbReference type="InterPro" id="IPR017850">
    <property type="entry name" value="Alkaline_phosphatase_core_sf"/>
</dbReference>
<feature type="domain" description="Sulfatase N-terminal" evidence="7">
    <location>
        <begin position="21"/>
        <end position="371"/>
    </location>
</feature>
<dbReference type="InterPro" id="IPR024607">
    <property type="entry name" value="Sulfatase_CS"/>
</dbReference>
<feature type="non-terminal residue" evidence="8">
    <location>
        <position position="695"/>
    </location>
</feature>
<proteinExistence type="inferred from homology"/>
<dbReference type="PROSITE" id="PS00149">
    <property type="entry name" value="SULFATASE_2"/>
    <property type="match status" value="1"/>
</dbReference>
<dbReference type="Pfam" id="PF00884">
    <property type="entry name" value="Sulfatase"/>
    <property type="match status" value="1"/>
</dbReference>
<comment type="caution">
    <text evidence="8">The sequence shown here is derived from an EMBL/GenBank/DDBJ whole genome shotgun (WGS) entry which is preliminary data.</text>
</comment>
<dbReference type="InterPro" id="IPR035874">
    <property type="entry name" value="IDS"/>
</dbReference>
<accession>A0AAV8VA77</accession>
<protein>
    <recommendedName>
        <fullName evidence="7">Sulfatase N-terminal domain-containing protein</fullName>
    </recommendedName>
</protein>
<comment type="cofactor">
    <cofactor evidence="1">
        <name>Ca(2+)</name>
        <dbReference type="ChEBI" id="CHEBI:29108"/>
    </cofactor>
</comment>
<dbReference type="GO" id="GO:0004423">
    <property type="term" value="F:iduronate-2-sulfatase activity"/>
    <property type="evidence" value="ECO:0007669"/>
    <property type="project" value="InterPro"/>
</dbReference>
<dbReference type="CDD" id="cd16030">
    <property type="entry name" value="iduronate-2-sulfatase"/>
    <property type="match status" value="1"/>
</dbReference>
<name>A0AAV8VA77_9CUCU</name>
<dbReference type="PANTHER" id="PTHR45953">
    <property type="entry name" value="IDURONATE 2-SULFATASE"/>
    <property type="match status" value="1"/>
</dbReference>
<keyword evidence="3" id="KW-0479">Metal-binding</keyword>
<evidence type="ECO:0000256" key="2">
    <source>
        <dbReference type="ARBA" id="ARBA00008779"/>
    </source>
</evidence>
<gene>
    <name evidence="8" type="ORF">NQ315_004695</name>
</gene>
<sequence>MNGITTLMLLITLRSSLEKQPNVLFIIVDDLKPALHSYGYKNAYTPNIDALAKKSFLFNNTFSQQALCAPSRNSLLTSRRPDSLHLYDFYNYWRTTIGNFTTLPQYFKENGYFTYSIGKVFHPGVSSNFTDDYPYSWSRKPFHPKTEIYENAKVCVGENGNLEQNLLCPVIVEAQPDETLPDLEILNESLYFLRNKKETTSQPYFLAVGFHKPHIPFRIPLQYLDYHPLQNVTLPSNRWRPSLLPDVAWNPWTDIRKRDDIKKLHVPFPYGPFPDQTVRQIIQYYNAATSYIDDLIGKLLSEVDENTIIIFTSDHGWSLGQHGEFAKYSNFEEATRVPLLIHVPRLSKRRIIIEDLVELVDIFPTVVDLTQVAKSLPVCEKQHISLVCTEGSSLVSVMVDKLQSRVSTRIKKMAVFSQYPRPGVHPSVQPNSDKPHLRDIKIMGYSVTTRRYRYTEWVKFFPTNFTVDWNVSYGKELYNHLIDPDENINLADRDEMRTVIELLRQILIQGWRKTNRAIRSPAPLLVPSRRGSSFVENDRLKSGPTTDRDRSFQFRSFNPNSIPSSQSTTLAWFAHQSFRIEMTEMNERLKRFDRFINRSPIDSIVAKRTIYTSLERSATSSDPLSSPLPAVCVAVPLRAKSDTLGVFRFSPWLRLAVPYTSVTHWFLKFRLLTNGTWFLKIPVTKGTDMRMPVNA</sequence>
<dbReference type="GO" id="GO:0046872">
    <property type="term" value="F:metal ion binding"/>
    <property type="evidence" value="ECO:0007669"/>
    <property type="project" value="UniProtKB-KW"/>
</dbReference>
<dbReference type="GO" id="GO:0005737">
    <property type="term" value="C:cytoplasm"/>
    <property type="evidence" value="ECO:0007669"/>
    <property type="project" value="TreeGrafter"/>
</dbReference>
<evidence type="ECO:0000256" key="5">
    <source>
        <dbReference type="ARBA" id="ARBA00022801"/>
    </source>
</evidence>
<evidence type="ECO:0000256" key="6">
    <source>
        <dbReference type="ARBA" id="ARBA00022837"/>
    </source>
</evidence>
<comment type="similarity">
    <text evidence="2">Belongs to the sulfatase family.</text>
</comment>
<reference evidence="8 9" key="1">
    <citation type="journal article" date="2023" name="Insect Mol. Biol.">
        <title>Genome sequencing provides insights into the evolution of gene families encoding plant cell wall-degrading enzymes in longhorned beetles.</title>
        <authorList>
            <person name="Shin N.R."/>
            <person name="Okamura Y."/>
            <person name="Kirsch R."/>
            <person name="Pauchet Y."/>
        </authorList>
    </citation>
    <scope>NUCLEOTIDE SEQUENCE [LARGE SCALE GENOMIC DNA]</scope>
    <source>
        <strain evidence="8">EAD_L_NR</strain>
    </source>
</reference>
<keyword evidence="4" id="KW-0732">Signal</keyword>
<evidence type="ECO:0000313" key="8">
    <source>
        <dbReference type="EMBL" id="KAJ8911048.1"/>
    </source>
</evidence>
<evidence type="ECO:0000256" key="1">
    <source>
        <dbReference type="ARBA" id="ARBA00001913"/>
    </source>
</evidence>
<dbReference type="SUPFAM" id="SSF53649">
    <property type="entry name" value="Alkaline phosphatase-like"/>
    <property type="match status" value="1"/>
</dbReference>
<keyword evidence="6" id="KW-0106">Calcium</keyword>
<dbReference type="EMBL" id="JANEYG010000221">
    <property type="protein sequence ID" value="KAJ8911048.1"/>
    <property type="molecule type" value="Genomic_DNA"/>
</dbReference>
<dbReference type="Proteomes" id="UP001159042">
    <property type="component" value="Unassembled WGS sequence"/>
</dbReference>
<evidence type="ECO:0000256" key="3">
    <source>
        <dbReference type="ARBA" id="ARBA00022723"/>
    </source>
</evidence>
<evidence type="ECO:0000313" key="9">
    <source>
        <dbReference type="Proteomes" id="UP001159042"/>
    </source>
</evidence>
<evidence type="ECO:0000256" key="4">
    <source>
        <dbReference type="ARBA" id="ARBA00022729"/>
    </source>
</evidence>
<organism evidence="8 9">
    <name type="scientific">Exocentrus adspersus</name>
    <dbReference type="NCBI Taxonomy" id="1586481"/>
    <lineage>
        <taxon>Eukaryota</taxon>
        <taxon>Metazoa</taxon>
        <taxon>Ecdysozoa</taxon>
        <taxon>Arthropoda</taxon>
        <taxon>Hexapoda</taxon>
        <taxon>Insecta</taxon>
        <taxon>Pterygota</taxon>
        <taxon>Neoptera</taxon>
        <taxon>Endopterygota</taxon>
        <taxon>Coleoptera</taxon>
        <taxon>Polyphaga</taxon>
        <taxon>Cucujiformia</taxon>
        <taxon>Chrysomeloidea</taxon>
        <taxon>Cerambycidae</taxon>
        <taxon>Lamiinae</taxon>
        <taxon>Acanthocinini</taxon>
        <taxon>Exocentrus</taxon>
    </lineage>
</organism>
<keyword evidence="9" id="KW-1185">Reference proteome</keyword>
<evidence type="ECO:0000259" key="7">
    <source>
        <dbReference type="Pfam" id="PF00884"/>
    </source>
</evidence>